<evidence type="ECO:0000256" key="4">
    <source>
        <dbReference type="HAMAP-Rule" id="MF_01930"/>
    </source>
</evidence>
<dbReference type="CDD" id="cd08645">
    <property type="entry name" value="FMT_core_GART"/>
    <property type="match status" value="1"/>
</dbReference>
<feature type="site" description="Raises pKa of active site His" evidence="4">
    <location>
        <position position="151"/>
    </location>
</feature>
<comment type="function">
    <text evidence="4">Catalyzes the transfer of a formyl group from 10-formyltetrahydrofolate to 5-phospho-ribosyl-glycinamide (GAR), producing 5-phospho-ribosyl-N-formylglycinamide (FGAR) and tetrahydrofolate.</text>
</comment>
<keyword evidence="2 4" id="KW-0808">Transferase</keyword>
<accession>A0A3A4NGQ0</accession>
<feature type="binding site" evidence="4">
    <location>
        <begin position="16"/>
        <end position="18"/>
    </location>
    <ligand>
        <name>N(1)-(5-phospho-beta-D-ribosyl)glycinamide</name>
        <dbReference type="ChEBI" id="CHEBI:143788"/>
    </ligand>
</feature>
<organism evidence="6 7">
    <name type="scientific">Abyssobacteria bacterium (strain SURF_5)</name>
    <dbReference type="NCBI Taxonomy" id="2093360"/>
    <lineage>
        <taxon>Bacteria</taxon>
        <taxon>Pseudomonadati</taxon>
        <taxon>Candidatus Hydrogenedentota</taxon>
        <taxon>Candidatus Abyssobacteria</taxon>
    </lineage>
</organism>
<dbReference type="InterPro" id="IPR036477">
    <property type="entry name" value="Formyl_transf_N_sf"/>
</dbReference>
<dbReference type="PANTHER" id="PTHR43369:SF2">
    <property type="entry name" value="PHOSPHORIBOSYLGLYCINAMIDE FORMYLTRANSFERASE"/>
    <property type="match status" value="1"/>
</dbReference>
<evidence type="ECO:0000256" key="2">
    <source>
        <dbReference type="ARBA" id="ARBA00022679"/>
    </source>
</evidence>
<reference evidence="6 7" key="1">
    <citation type="journal article" date="2017" name="ISME J.">
        <title>Energy and carbon metabolisms in a deep terrestrial subsurface fluid microbial community.</title>
        <authorList>
            <person name="Momper L."/>
            <person name="Jungbluth S.P."/>
            <person name="Lee M.D."/>
            <person name="Amend J.P."/>
        </authorList>
    </citation>
    <scope>NUCLEOTIDE SEQUENCE [LARGE SCALE GENOMIC DNA]</scope>
    <source>
        <strain evidence="6">SURF_5</strain>
    </source>
</reference>
<proteinExistence type="inferred from homology"/>
<evidence type="ECO:0000256" key="3">
    <source>
        <dbReference type="ARBA" id="ARBA00022755"/>
    </source>
</evidence>
<evidence type="ECO:0000256" key="1">
    <source>
        <dbReference type="ARBA" id="ARBA00005054"/>
    </source>
</evidence>
<gene>
    <name evidence="4" type="primary">purN</name>
    <name evidence="6" type="ORF">C4520_11880</name>
</gene>
<dbReference type="AlphaFoldDB" id="A0A3A4NGQ0"/>
<dbReference type="EC" id="2.1.2.2" evidence="4"/>
<comment type="caution">
    <text evidence="4">Lacks conserved residue(s) required for the propagation of feature annotation.</text>
</comment>
<feature type="active site" description="Proton donor" evidence="4">
    <location>
        <position position="115"/>
    </location>
</feature>
<dbReference type="Proteomes" id="UP000265882">
    <property type="component" value="Unassembled WGS sequence"/>
</dbReference>
<evidence type="ECO:0000313" key="6">
    <source>
        <dbReference type="EMBL" id="RJP20068.1"/>
    </source>
</evidence>
<feature type="binding site" evidence="4">
    <location>
        <position position="69"/>
    </location>
    <ligand>
        <name>(6R)-10-formyltetrahydrofolate</name>
        <dbReference type="ChEBI" id="CHEBI:195366"/>
    </ligand>
</feature>
<sequence>MNRACLKIGVLGSGTGTNLQSIIDAVAAGRVKAKIACVISDVQTAFILERARKHGVDALYVPPGKYKTRLSPAAEADYIRVLKEREVELVVLAGFMRMLKGDFLEAFPNRVINIHPSILPAFRGLEAWKQALDYGVKFTGCTVHFVELGMDTGPIIMQAVVEVKDDDTPQTLHQRIQVEEHRIYPEVIRLIAEGRVEPRGRRVFIR</sequence>
<comment type="caution">
    <text evidence="6">The sequence shown here is derived from an EMBL/GenBank/DDBJ whole genome shotgun (WGS) entry which is preliminary data.</text>
</comment>
<dbReference type="Pfam" id="PF00551">
    <property type="entry name" value="Formyl_trans_N"/>
    <property type="match status" value="1"/>
</dbReference>
<dbReference type="SUPFAM" id="SSF53328">
    <property type="entry name" value="Formyltransferase"/>
    <property type="match status" value="1"/>
</dbReference>
<feature type="domain" description="Formyl transferase N-terminal" evidence="5">
    <location>
        <begin position="7"/>
        <end position="188"/>
    </location>
</feature>
<evidence type="ECO:0000313" key="7">
    <source>
        <dbReference type="Proteomes" id="UP000265882"/>
    </source>
</evidence>
<dbReference type="UniPathway" id="UPA00074">
    <property type="reaction ID" value="UER00126"/>
</dbReference>
<dbReference type="GO" id="GO:0006189">
    <property type="term" value="P:'de novo' IMP biosynthetic process"/>
    <property type="evidence" value="ECO:0007669"/>
    <property type="project" value="UniProtKB-UniRule"/>
</dbReference>
<dbReference type="Gene3D" id="3.40.50.170">
    <property type="entry name" value="Formyl transferase, N-terminal domain"/>
    <property type="match status" value="1"/>
</dbReference>
<dbReference type="InterPro" id="IPR004607">
    <property type="entry name" value="GART"/>
</dbReference>
<evidence type="ECO:0000259" key="5">
    <source>
        <dbReference type="Pfam" id="PF00551"/>
    </source>
</evidence>
<name>A0A3A4NGQ0_ABYX5</name>
<dbReference type="GO" id="GO:0004644">
    <property type="term" value="F:phosphoribosylglycinamide formyltransferase activity"/>
    <property type="evidence" value="ECO:0007669"/>
    <property type="project" value="UniProtKB-UniRule"/>
</dbReference>
<dbReference type="EMBL" id="QZKU01000080">
    <property type="protein sequence ID" value="RJP20068.1"/>
    <property type="molecule type" value="Genomic_DNA"/>
</dbReference>
<dbReference type="NCBIfam" id="TIGR00639">
    <property type="entry name" value="PurN"/>
    <property type="match status" value="1"/>
</dbReference>
<keyword evidence="3 4" id="KW-0658">Purine biosynthesis</keyword>
<comment type="catalytic activity">
    <reaction evidence="4">
        <text>N(1)-(5-phospho-beta-D-ribosyl)glycinamide + (6R)-10-formyltetrahydrofolate = N(2)-formyl-N(1)-(5-phospho-beta-D-ribosyl)glycinamide + (6S)-5,6,7,8-tetrahydrofolate + H(+)</text>
        <dbReference type="Rhea" id="RHEA:15053"/>
        <dbReference type="ChEBI" id="CHEBI:15378"/>
        <dbReference type="ChEBI" id="CHEBI:57453"/>
        <dbReference type="ChEBI" id="CHEBI:143788"/>
        <dbReference type="ChEBI" id="CHEBI:147286"/>
        <dbReference type="ChEBI" id="CHEBI:195366"/>
        <dbReference type="EC" id="2.1.2.2"/>
    </reaction>
</comment>
<comment type="pathway">
    <text evidence="1 4">Purine metabolism; IMP biosynthesis via de novo pathway; N(2)-formyl-N(1)-(5-phospho-D-ribosyl)glycinamide from N(1)-(5-phospho-D-ribosyl)glycinamide (10-formyl THF route): step 1/1.</text>
</comment>
<protein>
    <recommendedName>
        <fullName evidence="4">Phosphoribosylglycinamide formyltransferase</fullName>
        <ecNumber evidence="4">2.1.2.2</ecNumber>
    </recommendedName>
    <alternativeName>
        <fullName evidence="4">5'-phosphoribosylglycinamide transformylase</fullName>
    </alternativeName>
    <alternativeName>
        <fullName evidence="4">GAR transformylase</fullName>
        <shortName evidence="4">GART</shortName>
    </alternativeName>
</protein>
<dbReference type="InterPro" id="IPR002376">
    <property type="entry name" value="Formyl_transf_N"/>
</dbReference>
<dbReference type="PANTHER" id="PTHR43369">
    <property type="entry name" value="PHOSPHORIBOSYLGLYCINAMIDE FORMYLTRANSFERASE"/>
    <property type="match status" value="1"/>
</dbReference>
<feature type="binding site" evidence="4">
    <location>
        <position position="113"/>
    </location>
    <ligand>
        <name>(6R)-10-formyltetrahydrofolate</name>
        <dbReference type="ChEBI" id="CHEBI:195366"/>
    </ligand>
</feature>
<comment type="similarity">
    <text evidence="4">Belongs to the GART family.</text>
</comment>
<dbReference type="HAMAP" id="MF_01930">
    <property type="entry name" value="PurN"/>
    <property type="match status" value="1"/>
</dbReference>
<dbReference type="GO" id="GO:0005737">
    <property type="term" value="C:cytoplasm"/>
    <property type="evidence" value="ECO:0007669"/>
    <property type="project" value="TreeGrafter"/>
</dbReference>